<dbReference type="InterPro" id="IPR036291">
    <property type="entry name" value="NAD(P)-bd_dom_sf"/>
</dbReference>
<dbReference type="Gene3D" id="3.40.50.720">
    <property type="entry name" value="NAD(P)-binding Rossmann-like Domain"/>
    <property type="match status" value="1"/>
</dbReference>
<proteinExistence type="inferred from homology"/>
<comment type="similarity">
    <text evidence="1">Belongs to the short-chain dehydrogenases/reductases (SDR) family.</text>
</comment>
<dbReference type="CDD" id="cd05233">
    <property type="entry name" value="SDR_c"/>
    <property type="match status" value="1"/>
</dbReference>
<dbReference type="SMART" id="SM00822">
    <property type="entry name" value="PKS_KR"/>
    <property type="match status" value="1"/>
</dbReference>
<dbReference type="AlphaFoldDB" id="A0A370FLT5"/>
<dbReference type="EMBL" id="QQAV01000001">
    <property type="protein sequence ID" value="RDI28656.1"/>
    <property type="molecule type" value="Genomic_DNA"/>
</dbReference>
<dbReference type="PANTHER" id="PTHR43639">
    <property type="entry name" value="OXIDOREDUCTASE, SHORT-CHAIN DEHYDROGENASE/REDUCTASE FAMILY (AFU_ORTHOLOGUE AFUA_5G02870)"/>
    <property type="match status" value="1"/>
</dbReference>
<reference evidence="4 5" key="1">
    <citation type="submission" date="2018-07" db="EMBL/GenBank/DDBJ databases">
        <title>Genomic Encyclopedia of Type Strains, Phase IV (KMG-IV): sequencing the most valuable type-strain genomes for metagenomic binning, comparative biology and taxonomic classification.</title>
        <authorList>
            <person name="Goeker M."/>
        </authorList>
    </citation>
    <scope>NUCLEOTIDE SEQUENCE [LARGE SCALE GENOMIC DNA]</scope>
    <source>
        <strain evidence="4 5">DSM 21352</strain>
    </source>
</reference>
<evidence type="ECO:0000313" key="4">
    <source>
        <dbReference type="EMBL" id="RDI28656.1"/>
    </source>
</evidence>
<keyword evidence="2" id="KW-0560">Oxidoreductase</keyword>
<gene>
    <name evidence="4" type="ORF">DFR41_101412</name>
</gene>
<feature type="domain" description="Ketoreductase" evidence="3">
    <location>
        <begin position="21"/>
        <end position="201"/>
    </location>
</feature>
<dbReference type="InterPro" id="IPR002347">
    <property type="entry name" value="SDR_fam"/>
</dbReference>
<sequence length="283" mass="28986">MPAPTPADDHAPDHAAPTWPTHVLVTGAAGGIGRGICLALARQARRAGSALHISAAASQPGDKLERLLDELRAEGVTAGGVSGDLTQPEACRAIVAQAQEAAGDLGALVCNAGASGPGRLADLTVEQWDHTFHLNTRSAWLLAQAARPQLARTRGSITAIASMSGLMPHPGYGAYSPAKAALVMLCRQLAQEWAADGIRVNAVCPGMIRTPLTEAVYQDDATHQARRALVPLGRIGTADDVGEVVAFLSSPGAAYVTGQALTVDGGVAEHMLGMIPGRPGKGA</sequence>
<evidence type="ECO:0000259" key="3">
    <source>
        <dbReference type="SMART" id="SM00822"/>
    </source>
</evidence>
<dbReference type="FunFam" id="3.40.50.720:FF:000084">
    <property type="entry name" value="Short-chain dehydrogenase reductase"/>
    <property type="match status" value="1"/>
</dbReference>
<keyword evidence="5" id="KW-1185">Reference proteome</keyword>
<evidence type="ECO:0000256" key="2">
    <source>
        <dbReference type="ARBA" id="ARBA00023002"/>
    </source>
</evidence>
<accession>A0A370FLT5</accession>
<organism evidence="4 5">
    <name type="scientific">Pseudacidovorax intermedius</name>
    <dbReference type="NCBI Taxonomy" id="433924"/>
    <lineage>
        <taxon>Bacteria</taxon>
        <taxon>Pseudomonadati</taxon>
        <taxon>Pseudomonadota</taxon>
        <taxon>Betaproteobacteria</taxon>
        <taxon>Burkholderiales</taxon>
        <taxon>Comamonadaceae</taxon>
        <taxon>Pseudacidovorax</taxon>
    </lineage>
</organism>
<dbReference type="Pfam" id="PF13561">
    <property type="entry name" value="adh_short_C2"/>
    <property type="match status" value="1"/>
</dbReference>
<dbReference type="OrthoDB" id="9806974at2"/>
<dbReference type="SUPFAM" id="SSF51735">
    <property type="entry name" value="NAD(P)-binding Rossmann-fold domains"/>
    <property type="match status" value="1"/>
</dbReference>
<protein>
    <submittedName>
        <fullName evidence="4">Glucose 1-dehydrogenase</fullName>
    </submittedName>
</protein>
<dbReference type="InterPro" id="IPR057326">
    <property type="entry name" value="KR_dom"/>
</dbReference>
<evidence type="ECO:0000256" key="1">
    <source>
        <dbReference type="ARBA" id="ARBA00006484"/>
    </source>
</evidence>
<dbReference type="PANTHER" id="PTHR43639:SF1">
    <property type="entry name" value="SHORT-CHAIN DEHYDROGENASE_REDUCTASE FAMILY PROTEIN"/>
    <property type="match status" value="1"/>
</dbReference>
<evidence type="ECO:0000313" key="5">
    <source>
        <dbReference type="Proteomes" id="UP000255265"/>
    </source>
</evidence>
<dbReference type="RefSeq" id="WP_114801512.1">
    <property type="nucleotide sequence ID" value="NZ_QQAV01000001.1"/>
</dbReference>
<dbReference type="Proteomes" id="UP000255265">
    <property type="component" value="Unassembled WGS sequence"/>
</dbReference>
<dbReference type="PRINTS" id="PR00081">
    <property type="entry name" value="GDHRDH"/>
</dbReference>
<name>A0A370FLT5_9BURK</name>
<dbReference type="GO" id="GO:0016491">
    <property type="term" value="F:oxidoreductase activity"/>
    <property type="evidence" value="ECO:0007669"/>
    <property type="project" value="UniProtKB-KW"/>
</dbReference>
<comment type="caution">
    <text evidence="4">The sequence shown here is derived from an EMBL/GenBank/DDBJ whole genome shotgun (WGS) entry which is preliminary data.</text>
</comment>